<evidence type="ECO:0000256" key="4">
    <source>
        <dbReference type="ARBA" id="ARBA00022982"/>
    </source>
</evidence>
<keyword evidence="11" id="KW-1185">Reference proteome</keyword>
<dbReference type="Proteomes" id="UP000623250">
    <property type="component" value="Unassembled WGS sequence"/>
</dbReference>
<comment type="similarity">
    <text evidence="8">Belongs to the Bfd family.</text>
</comment>
<evidence type="ECO:0000256" key="7">
    <source>
        <dbReference type="ARBA" id="ARBA00039386"/>
    </source>
</evidence>
<protein>
    <recommendedName>
        <fullName evidence="7">Bacterioferritin-associated ferredoxin</fullName>
    </recommendedName>
</protein>
<dbReference type="Pfam" id="PF04324">
    <property type="entry name" value="Fer2_BFD"/>
    <property type="match status" value="1"/>
</dbReference>
<evidence type="ECO:0000313" key="10">
    <source>
        <dbReference type="EMBL" id="MBJ7544901.1"/>
    </source>
</evidence>
<gene>
    <name evidence="10" type="ORF">JDN41_15210</name>
</gene>
<keyword evidence="1" id="KW-0813">Transport</keyword>
<dbReference type="PANTHER" id="PTHR37424">
    <property type="entry name" value="BACTERIOFERRITIN-ASSOCIATED FERREDOXIN"/>
    <property type="match status" value="1"/>
</dbReference>
<dbReference type="Gene3D" id="1.10.10.1100">
    <property type="entry name" value="BFD-like [2Fe-2S]-binding domain"/>
    <property type="match status" value="1"/>
</dbReference>
<dbReference type="EMBL" id="JAEMUK010000082">
    <property type="protein sequence ID" value="MBJ7544901.1"/>
    <property type="molecule type" value="Genomic_DNA"/>
</dbReference>
<keyword evidence="2" id="KW-0001">2Fe-2S</keyword>
<dbReference type="InterPro" id="IPR052371">
    <property type="entry name" value="BFD-associated_ferredoxin"/>
</dbReference>
<dbReference type="InterPro" id="IPR007419">
    <property type="entry name" value="BFD-like_2Fe2S-bd_dom"/>
</dbReference>
<evidence type="ECO:0000256" key="6">
    <source>
        <dbReference type="ARBA" id="ARBA00023014"/>
    </source>
</evidence>
<reference evidence="10 11" key="1">
    <citation type="submission" date="2020-12" db="EMBL/GenBank/DDBJ databases">
        <title>Revised draft genomes of Rhodomicrobium vannielii ATCC 17100 and Rhodomicrobium udaipurense JA643.</title>
        <authorList>
            <person name="Conners E.M."/>
            <person name="Davenport E.J."/>
            <person name="Bose A."/>
        </authorList>
    </citation>
    <scope>NUCLEOTIDE SEQUENCE [LARGE SCALE GENOMIC DNA]</scope>
    <source>
        <strain evidence="10 11">JA643</strain>
    </source>
</reference>
<keyword evidence="5" id="KW-0408">Iron</keyword>
<name>A0A8I1KL22_9HYPH</name>
<keyword evidence="6" id="KW-0411">Iron-sulfur</keyword>
<feature type="domain" description="BFD-like [2Fe-2S]-binding" evidence="9">
    <location>
        <begin position="2"/>
        <end position="50"/>
    </location>
</feature>
<keyword evidence="4" id="KW-0249">Electron transport</keyword>
<proteinExistence type="inferred from homology"/>
<comment type="caution">
    <text evidence="10">The sequence shown here is derived from an EMBL/GenBank/DDBJ whole genome shotgun (WGS) entry which is preliminary data.</text>
</comment>
<dbReference type="AlphaFoldDB" id="A0A8I1KL22"/>
<evidence type="ECO:0000259" key="9">
    <source>
        <dbReference type="Pfam" id="PF04324"/>
    </source>
</evidence>
<evidence type="ECO:0000256" key="8">
    <source>
        <dbReference type="ARBA" id="ARBA00046332"/>
    </source>
</evidence>
<dbReference type="GO" id="GO:0046872">
    <property type="term" value="F:metal ion binding"/>
    <property type="evidence" value="ECO:0007669"/>
    <property type="project" value="UniProtKB-KW"/>
</dbReference>
<organism evidence="10 11">
    <name type="scientific">Rhodomicrobium udaipurense</name>
    <dbReference type="NCBI Taxonomy" id="1202716"/>
    <lineage>
        <taxon>Bacteria</taxon>
        <taxon>Pseudomonadati</taxon>
        <taxon>Pseudomonadota</taxon>
        <taxon>Alphaproteobacteria</taxon>
        <taxon>Hyphomicrobiales</taxon>
        <taxon>Hyphomicrobiaceae</taxon>
        <taxon>Rhodomicrobium</taxon>
    </lineage>
</organism>
<evidence type="ECO:0000256" key="5">
    <source>
        <dbReference type="ARBA" id="ARBA00023004"/>
    </source>
</evidence>
<sequence length="69" mass="7581">MIICSCNVLSDEAVRSAMSSPNPPRTPCQVHRHFGCTAKCGRCTRSLRDAMDDGRAEQPMEQMQVAKVA</sequence>
<dbReference type="GO" id="GO:0051537">
    <property type="term" value="F:2 iron, 2 sulfur cluster binding"/>
    <property type="evidence" value="ECO:0007669"/>
    <property type="project" value="UniProtKB-KW"/>
</dbReference>
<dbReference type="PANTHER" id="PTHR37424:SF1">
    <property type="entry name" value="BACTERIOFERRITIN-ASSOCIATED FERREDOXIN"/>
    <property type="match status" value="1"/>
</dbReference>
<evidence type="ECO:0000256" key="3">
    <source>
        <dbReference type="ARBA" id="ARBA00022723"/>
    </source>
</evidence>
<dbReference type="InterPro" id="IPR041854">
    <property type="entry name" value="BFD-like_2Fe2S-bd_dom_sf"/>
</dbReference>
<evidence type="ECO:0000256" key="1">
    <source>
        <dbReference type="ARBA" id="ARBA00022448"/>
    </source>
</evidence>
<evidence type="ECO:0000256" key="2">
    <source>
        <dbReference type="ARBA" id="ARBA00022714"/>
    </source>
</evidence>
<evidence type="ECO:0000313" key="11">
    <source>
        <dbReference type="Proteomes" id="UP000623250"/>
    </source>
</evidence>
<keyword evidence="3" id="KW-0479">Metal-binding</keyword>
<accession>A0A8I1KL22</accession>